<organism evidence="2 3">
    <name type="scientific">Limimaricola pyoseonensis</name>
    <dbReference type="NCBI Taxonomy" id="521013"/>
    <lineage>
        <taxon>Bacteria</taxon>
        <taxon>Pseudomonadati</taxon>
        <taxon>Pseudomonadota</taxon>
        <taxon>Alphaproteobacteria</taxon>
        <taxon>Rhodobacterales</taxon>
        <taxon>Paracoccaceae</taxon>
        <taxon>Limimaricola</taxon>
    </lineage>
</organism>
<sequence length="157" mass="17468">MTVETSPAAFAMFSDPSDLKFIETLLPNIREKFDMDVAYLSEFGADKAVIRAVSAPGLENMIQTGQAFDLNEIYCRHIIDGGLPRLMTDTSAHQIARDLPITQLIPIRSHLSVPVYRTDASVYGMLCCIGRDTRPMLTERDVRLMEALSSAIGTQMR</sequence>
<dbReference type="Pfam" id="PF13185">
    <property type="entry name" value="GAF_2"/>
    <property type="match status" value="1"/>
</dbReference>
<name>A0A1G7CVC9_9RHOB</name>
<accession>A0A1G7CVC9</accession>
<dbReference type="Proteomes" id="UP000198922">
    <property type="component" value="Unassembled WGS sequence"/>
</dbReference>
<evidence type="ECO:0000313" key="2">
    <source>
        <dbReference type="EMBL" id="SDE42586.1"/>
    </source>
</evidence>
<protein>
    <submittedName>
        <fullName evidence="2">GAF domain-containing protein</fullName>
    </submittedName>
</protein>
<proteinExistence type="predicted"/>
<evidence type="ECO:0000313" key="3">
    <source>
        <dbReference type="Proteomes" id="UP000198922"/>
    </source>
</evidence>
<reference evidence="3" key="1">
    <citation type="submission" date="2016-10" db="EMBL/GenBank/DDBJ databases">
        <authorList>
            <person name="Varghese N."/>
            <person name="Submissions S."/>
        </authorList>
    </citation>
    <scope>NUCLEOTIDE SEQUENCE [LARGE SCALE GENOMIC DNA]</scope>
    <source>
        <strain evidence="3">DSM 21424</strain>
    </source>
</reference>
<evidence type="ECO:0000259" key="1">
    <source>
        <dbReference type="Pfam" id="PF13185"/>
    </source>
</evidence>
<dbReference type="OrthoDB" id="9814202at2"/>
<dbReference type="InterPro" id="IPR003018">
    <property type="entry name" value="GAF"/>
</dbReference>
<gene>
    <name evidence="2" type="ORF">SAMN04488567_1636</name>
</gene>
<dbReference type="PANTHER" id="PTHR43102">
    <property type="entry name" value="SLR1143 PROTEIN"/>
    <property type="match status" value="1"/>
</dbReference>
<dbReference type="InterPro" id="IPR029016">
    <property type="entry name" value="GAF-like_dom_sf"/>
</dbReference>
<dbReference type="PANTHER" id="PTHR43102:SF2">
    <property type="entry name" value="GAF DOMAIN-CONTAINING PROTEIN"/>
    <property type="match status" value="1"/>
</dbReference>
<feature type="domain" description="GAF" evidence="1">
    <location>
        <begin position="23"/>
        <end position="153"/>
    </location>
</feature>
<dbReference type="SUPFAM" id="SSF55781">
    <property type="entry name" value="GAF domain-like"/>
    <property type="match status" value="1"/>
</dbReference>
<keyword evidence="3" id="KW-1185">Reference proteome</keyword>
<dbReference type="AlphaFoldDB" id="A0A1G7CVC9"/>
<dbReference type="Gene3D" id="3.30.450.40">
    <property type="match status" value="1"/>
</dbReference>
<dbReference type="EMBL" id="FNAT01000002">
    <property type="protein sequence ID" value="SDE42586.1"/>
    <property type="molecule type" value="Genomic_DNA"/>
</dbReference>
<dbReference type="STRING" id="521013.SAMN04488567_1636"/>
<dbReference type="RefSeq" id="WP_090110897.1">
    <property type="nucleotide sequence ID" value="NZ_FNAT01000002.1"/>
</dbReference>